<dbReference type="PANTHER" id="PTHR44051">
    <property type="entry name" value="GLUTATHIONE S-TRANSFERASE-RELATED"/>
    <property type="match status" value="1"/>
</dbReference>
<dbReference type="SFLD" id="SFLDG00358">
    <property type="entry name" value="Main_(cytGST)"/>
    <property type="match status" value="1"/>
</dbReference>
<dbReference type="SUPFAM" id="SSF52833">
    <property type="entry name" value="Thioredoxin-like"/>
    <property type="match status" value="1"/>
</dbReference>
<feature type="domain" description="GST C-terminal" evidence="3">
    <location>
        <begin position="108"/>
        <end position="234"/>
    </location>
</feature>
<comment type="similarity">
    <text evidence="1">Belongs to the GST superfamily.</text>
</comment>
<organism evidence="4 5">
    <name type="scientific">Achaetomium macrosporum</name>
    <dbReference type="NCBI Taxonomy" id="79813"/>
    <lineage>
        <taxon>Eukaryota</taxon>
        <taxon>Fungi</taxon>
        <taxon>Dikarya</taxon>
        <taxon>Ascomycota</taxon>
        <taxon>Pezizomycotina</taxon>
        <taxon>Sordariomycetes</taxon>
        <taxon>Sordariomycetidae</taxon>
        <taxon>Sordariales</taxon>
        <taxon>Chaetomiaceae</taxon>
        <taxon>Achaetomium</taxon>
    </lineage>
</organism>
<reference evidence="4" key="1">
    <citation type="journal article" date="2023" name="Mol. Phylogenet. Evol.">
        <title>Genome-scale phylogeny and comparative genomics of the fungal order Sordariales.</title>
        <authorList>
            <person name="Hensen N."/>
            <person name="Bonometti L."/>
            <person name="Westerberg I."/>
            <person name="Brannstrom I.O."/>
            <person name="Guillou S."/>
            <person name="Cros-Aarteil S."/>
            <person name="Calhoun S."/>
            <person name="Haridas S."/>
            <person name="Kuo A."/>
            <person name="Mondo S."/>
            <person name="Pangilinan J."/>
            <person name="Riley R."/>
            <person name="LaButti K."/>
            <person name="Andreopoulos B."/>
            <person name="Lipzen A."/>
            <person name="Chen C."/>
            <person name="Yan M."/>
            <person name="Daum C."/>
            <person name="Ng V."/>
            <person name="Clum A."/>
            <person name="Steindorff A."/>
            <person name="Ohm R.A."/>
            <person name="Martin F."/>
            <person name="Silar P."/>
            <person name="Natvig D.O."/>
            <person name="Lalanne C."/>
            <person name="Gautier V."/>
            <person name="Ament-Velasquez S.L."/>
            <person name="Kruys A."/>
            <person name="Hutchinson M.I."/>
            <person name="Powell A.J."/>
            <person name="Barry K."/>
            <person name="Miller A.N."/>
            <person name="Grigoriev I.V."/>
            <person name="Debuchy R."/>
            <person name="Gladieux P."/>
            <person name="Hiltunen Thoren M."/>
            <person name="Johannesson H."/>
        </authorList>
    </citation>
    <scope>NUCLEOTIDE SEQUENCE</scope>
    <source>
        <strain evidence="4">CBS 532.94</strain>
    </source>
</reference>
<evidence type="ECO:0008006" key="6">
    <source>
        <dbReference type="Google" id="ProtNLM"/>
    </source>
</evidence>
<dbReference type="InterPro" id="IPR004045">
    <property type="entry name" value="Glutathione_S-Trfase_N"/>
</dbReference>
<dbReference type="PANTHER" id="PTHR44051:SF6">
    <property type="entry name" value="GLUTATHIONE S-TRANSFERASE II"/>
    <property type="match status" value="1"/>
</dbReference>
<gene>
    <name evidence="4" type="ORF">C8A03DRAFT_39358</name>
</gene>
<dbReference type="PROSITE" id="PS50404">
    <property type="entry name" value="GST_NTER"/>
    <property type="match status" value="1"/>
</dbReference>
<dbReference type="Pfam" id="PF00043">
    <property type="entry name" value="GST_C"/>
    <property type="match status" value="1"/>
</dbReference>
<keyword evidence="5" id="KW-1185">Reference proteome</keyword>
<dbReference type="InterPro" id="IPR036249">
    <property type="entry name" value="Thioredoxin-like_sf"/>
</dbReference>
<evidence type="ECO:0000259" key="2">
    <source>
        <dbReference type="PROSITE" id="PS50404"/>
    </source>
</evidence>
<dbReference type="InterPro" id="IPR040079">
    <property type="entry name" value="Glutathione_S-Trfase"/>
</dbReference>
<sequence>MAEPAGLVAKSGIELLSAGTPNGHKVSVLLEELKEAYGKDYSVQSINIFDNDKKTQKQPWYTALNPNGRIPTIVDHDRRGFAVFETAAILTYLVRHYDPEHKFSFPVDSDDYSVSEQWIAWNQGGLAPMQSQANLFLRFSPHPEDHPYPIQRYVGETERLYGVLDTRLADRDYVAGAGRGRYSIADMSLVGLANTSRFSGIELKRQFPNVQAWLDRLLARPAVRRGLAVPDGPMRFANEVLERALNGNDEEEGLRRMVEEGDRLVRDAKERFRYVYASP</sequence>
<dbReference type="Gene3D" id="3.40.30.10">
    <property type="entry name" value="Glutaredoxin"/>
    <property type="match status" value="1"/>
</dbReference>
<evidence type="ECO:0000256" key="1">
    <source>
        <dbReference type="ARBA" id="ARBA00007409"/>
    </source>
</evidence>
<dbReference type="AlphaFoldDB" id="A0AAN7H907"/>
<protein>
    <recommendedName>
        <fullName evidence="6">Glutathione S-transferase</fullName>
    </recommendedName>
</protein>
<dbReference type="InterPro" id="IPR036282">
    <property type="entry name" value="Glutathione-S-Trfase_C_sf"/>
</dbReference>
<dbReference type="CDD" id="cd03048">
    <property type="entry name" value="GST_N_Ure2p_like"/>
    <property type="match status" value="1"/>
</dbReference>
<comment type="caution">
    <text evidence="4">The sequence shown here is derived from an EMBL/GenBank/DDBJ whole genome shotgun (WGS) entry which is preliminary data.</text>
</comment>
<dbReference type="SUPFAM" id="SSF47616">
    <property type="entry name" value="GST C-terminal domain-like"/>
    <property type="match status" value="1"/>
</dbReference>
<dbReference type="InterPro" id="IPR004046">
    <property type="entry name" value="GST_C"/>
</dbReference>
<accession>A0AAN7H907</accession>
<feature type="domain" description="GST N-terminal" evidence="2">
    <location>
        <begin position="10"/>
        <end position="101"/>
    </location>
</feature>
<dbReference type="SFLD" id="SFLDG01151">
    <property type="entry name" value="Main.2:_Nu-like"/>
    <property type="match status" value="1"/>
</dbReference>
<evidence type="ECO:0000259" key="3">
    <source>
        <dbReference type="PROSITE" id="PS50405"/>
    </source>
</evidence>
<dbReference type="Pfam" id="PF13409">
    <property type="entry name" value="GST_N_2"/>
    <property type="match status" value="1"/>
</dbReference>
<proteinExistence type="inferred from homology"/>
<evidence type="ECO:0000313" key="5">
    <source>
        <dbReference type="Proteomes" id="UP001303760"/>
    </source>
</evidence>
<evidence type="ECO:0000313" key="4">
    <source>
        <dbReference type="EMBL" id="KAK4232969.1"/>
    </source>
</evidence>
<dbReference type="Gene3D" id="1.20.1050.10">
    <property type="match status" value="1"/>
</dbReference>
<dbReference type="SFLD" id="SFLDS00019">
    <property type="entry name" value="Glutathione_Transferase_(cytos"/>
    <property type="match status" value="1"/>
</dbReference>
<dbReference type="InterPro" id="IPR010987">
    <property type="entry name" value="Glutathione-S-Trfase_C-like"/>
</dbReference>
<dbReference type="Proteomes" id="UP001303760">
    <property type="component" value="Unassembled WGS sequence"/>
</dbReference>
<name>A0AAN7H907_9PEZI</name>
<reference evidence="4" key="2">
    <citation type="submission" date="2023-05" db="EMBL/GenBank/DDBJ databases">
        <authorList>
            <consortium name="Lawrence Berkeley National Laboratory"/>
            <person name="Steindorff A."/>
            <person name="Hensen N."/>
            <person name="Bonometti L."/>
            <person name="Westerberg I."/>
            <person name="Brannstrom I.O."/>
            <person name="Guillou S."/>
            <person name="Cros-Aarteil S."/>
            <person name="Calhoun S."/>
            <person name="Haridas S."/>
            <person name="Kuo A."/>
            <person name="Mondo S."/>
            <person name="Pangilinan J."/>
            <person name="Riley R."/>
            <person name="Labutti K."/>
            <person name="Andreopoulos B."/>
            <person name="Lipzen A."/>
            <person name="Chen C."/>
            <person name="Yanf M."/>
            <person name="Daum C."/>
            <person name="Ng V."/>
            <person name="Clum A."/>
            <person name="Ohm R."/>
            <person name="Martin F."/>
            <person name="Silar P."/>
            <person name="Natvig D."/>
            <person name="Lalanne C."/>
            <person name="Gautier V."/>
            <person name="Ament-Velasquez S.L."/>
            <person name="Kruys A."/>
            <person name="Hutchinson M.I."/>
            <person name="Powell A.J."/>
            <person name="Barry K."/>
            <person name="Miller A.N."/>
            <person name="Grigoriev I.V."/>
            <person name="Debuchy R."/>
            <person name="Gladieux P."/>
            <person name="Thoren M.H."/>
            <person name="Johannesson H."/>
        </authorList>
    </citation>
    <scope>NUCLEOTIDE SEQUENCE</scope>
    <source>
        <strain evidence="4">CBS 532.94</strain>
    </source>
</reference>
<dbReference type="EMBL" id="MU860737">
    <property type="protein sequence ID" value="KAK4232969.1"/>
    <property type="molecule type" value="Genomic_DNA"/>
</dbReference>
<dbReference type="PROSITE" id="PS50405">
    <property type="entry name" value="GST_CTER"/>
    <property type="match status" value="1"/>
</dbReference>